<name>A0A1C4WW16_9ACTN</name>
<feature type="domain" description="Helix-turn-helix" evidence="2">
    <location>
        <begin position="9"/>
        <end position="61"/>
    </location>
</feature>
<gene>
    <name evidence="3" type="ORF">GA0070558_1191</name>
</gene>
<evidence type="ECO:0000259" key="2">
    <source>
        <dbReference type="Pfam" id="PF12728"/>
    </source>
</evidence>
<dbReference type="InterPro" id="IPR041657">
    <property type="entry name" value="HTH_17"/>
</dbReference>
<sequence>MTELDTDRFLTVQEVADVLRVSRWSVGRYIGAGALEAIKGDGPNGSIRIPLRSLHAYIEAHTVAGSERGRGDPPRAGGAGPVLGPGAHRARPPS</sequence>
<dbReference type="AlphaFoldDB" id="A0A1C4WW16"/>
<protein>
    <submittedName>
        <fullName evidence="3">DNA binding domain-containing protein, excisionase family</fullName>
    </submittedName>
</protein>
<evidence type="ECO:0000313" key="4">
    <source>
        <dbReference type="Proteomes" id="UP000199375"/>
    </source>
</evidence>
<dbReference type="Pfam" id="PF12728">
    <property type="entry name" value="HTH_17"/>
    <property type="match status" value="1"/>
</dbReference>
<organism evidence="3 4">
    <name type="scientific">Micromonospora haikouensis</name>
    <dbReference type="NCBI Taxonomy" id="686309"/>
    <lineage>
        <taxon>Bacteria</taxon>
        <taxon>Bacillati</taxon>
        <taxon>Actinomycetota</taxon>
        <taxon>Actinomycetes</taxon>
        <taxon>Micromonosporales</taxon>
        <taxon>Micromonosporaceae</taxon>
        <taxon>Micromonospora</taxon>
    </lineage>
</organism>
<dbReference type="InterPro" id="IPR009061">
    <property type="entry name" value="DNA-bd_dom_put_sf"/>
</dbReference>
<evidence type="ECO:0000313" key="3">
    <source>
        <dbReference type="EMBL" id="SCF00379.1"/>
    </source>
</evidence>
<feature type="region of interest" description="Disordered" evidence="1">
    <location>
        <begin position="64"/>
        <end position="94"/>
    </location>
</feature>
<dbReference type="EMBL" id="FMCW01000019">
    <property type="protein sequence ID" value="SCF00379.1"/>
    <property type="molecule type" value="Genomic_DNA"/>
</dbReference>
<dbReference type="Proteomes" id="UP000199375">
    <property type="component" value="Unassembled WGS sequence"/>
</dbReference>
<reference evidence="3 4" key="1">
    <citation type="submission" date="2016-06" db="EMBL/GenBank/DDBJ databases">
        <authorList>
            <person name="Kjaerup R.B."/>
            <person name="Dalgaard T.S."/>
            <person name="Juul-Madsen H.R."/>
        </authorList>
    </citation>
    <scope>NUCLEOTIDE SEQUENCE [LARGE SCALE GENOMIC DNA]</scope>
    <source>
        <strain evidence="3 4">DSM 45626</strain>
    </source>
</reference>
<evidence type="ECO:0000256" key="1">
    <source>
        <dbReference type="SAM" id="MobiDB-lite"/>
    </source>
</evidence>
<dbReference type="RefSeq" id="WP_091282372.1">
    <property type="nucleotide sequence ID" value="NZ_FMCW01000019.1"/>
</dbReference>
<dbReference type="SUPFAM" id="SSF46955">
    <property type="entry name" value="Putative DNA-binding domain"/>
    <property type="match status" value="1"/>
</dbReference>
<proteinExistence type="predicted"/>
<accession>A0A1C4WW16</accession>